<comment type="caution">
    <text evidence="7">The sequence shown here is derived from an EMBL/GenBank/DDBJ whole genome shotgun (WGS) entry which is preliminary data.</text>
</comment>
<dbReference type="PANTHER" id="PTHR30474:SF1">
    <property type="entry name" value="PEPTIDOGLYCAN GLYCOSYLTRANSFERASE MRDB"/>
    <property type="match status" value="1"/>
</dbReference>
<feature type="transmembrane region" description="Helical" evidence="6">
    <location>
        <begin position="173"/>
        <end position="193"/>
    </location>
</feature>
<evidence type="ECO:0000256" key="2">
    <source>
        <dbReference type="ARBA" id="ARBA00022692"/>
    </source>
</evidence>
<feature type="transmembrane region" description="Helical" evidence="6">
    <location>
        <begin position="123"/>
        <end position="143"/>
    </location>
</feature>
<dbReference type="AlphaFoldDB" id="A0A1G2CSC6"/>
<feature type="transmembrane region" description="Helical" evidence="6">
    <location>
        <begin position="149"/>
        <end position="166"/>
    </location>
</feature>
<organism evidence="7 8">
    <name type="scientific">Candidatus Liptonbacteria bacterium RIFOXYD1_FULL_36_11</name>
    <dbReference type="NCBI Taxonomy" id="1798656"/>
    <lineage>
        <taxon>Bacteria</taxon>
        <taxon>Candidatus Liptoniibacteriota</taxon>
    </lineage>
</organism>
<evidence type="ECO:0000256" key="3">
    <source>
        <dbReference type="ARBA" id="ARBA00022960"/>
    </source>
</evidence>
<dbReference type="GO" id="GO:0015648">
    <property type="term" value="F:lipid-linked peptidoglycan transporter activity"/>
    <property type="evidence" value="ECO:0007669"/>
    <property type="project" value="TreeGrafter"/>
</dbReference>
<evidence type="ECO:0000256" key="1">
    <source>
        <dbReference type="ARBA" id="ARBA00004141"/>
    </source>
</evidence>
<feature type="transmembrane region" description="Helical" evidence="6">
    <location>
        <begin position="7"/>
        <end position="26"/>
    </location>
</feature>
<sequence>MLSHSFKLLFPVYFICFLSLVTLAGINMRYFWLQFSWIILGTLVIIAFWRFDLRSIINDRLFIVLFYFLSLLLLLIAFFLFSPIRSVRGWISLGFFNFQPVELSKLSLILFFAYFFAKKHIGIARISNIIIPFFIFLIPAAVVLKQPDLGSVLVMFGIWIGFLLTSGLRLKHLFFGSAILIFGFCLAWFSFLANYQKERIIGVFYPESDPLGVNYNVIQSKIAIGSSGFFGKGFKQGSQVQLGFLPESHNDFIFAALSEEWGLIGGFSVITTFFLLCVEIIYVGRRLALNNFDRFFCLGSALVLIIHFFINTGSATGFSPVIGLPFPFLSYGGSNLLTNFSIVAIVNAIALRSS</sequence>
<dbReference type="PANTHER" id="PTHR30474">
    <property type="entry name" value="CELL CYCLE PROTEIN"/>
    <property type="match status" value="1"/>
</dbReference>
<dbReference type="Pfam" id="PF01098">
    <property type="entry name" value="FTSW_RODA_SPOVE"/>
    <property type="match status" value="1"/>
</dbReference>
<evidence type="ECO:0000256" key="5">
    <source>
        <dbReference type="ARBA" id="ARBA00023136"/>
    </source>
</evidence>
<gene>
    <name evidence="7" type="ORF">A2604_00790</name>
</gene>
<dbReference type="GO" id="GO:0032153">
    <property type="term" value="C:cell division site"/>
    <property type="evidence" value="ECO:0007669"/>
    <property type="project" value="TreeGrafter"/>
</dbReference>
<keyword evidence="2 6" id="KW-0812">Transmembrane</keyword>
<feature type="transmembrane region" description="Helical" evidence="6">
    <location>
        <begin position="32"/>
        <end position="49"/>
    </location>
</feature>
<dbReference type="GO" id="GO:0008360">
    <property type="term" value="P:regulation of cell shape"/>
    <property type="evidence" value="ECO:0007669"/>
    <property type="project" value="UniProtKB-KW"/>
</dbReference>
<evidence type="ECO:0000256" key="6">
    <source>
        <dbReference type="SAM" id="Phobius"/>
    </source>
</evidence>
<dbReference type="STRING" id="1798656.A2604_00790"/>
<evidence type="ECO:0000313" key="8">
    <source>
        <dbReference type="Proteomes" id="UP000177587"/>
    </source>
</evidence>
<feature type="transmembrane region" description="Helical" evidence="6">
    <location>
        <begin position="328"/>
        <end position="351"/>
    </location>
</feature>
<accession>A0A1G2CSC6</accession>
<proteinExistence type="predicted"/>
<feature type="transmembrane region" description="Helical" evidence="6">
    <location>
        <begin position="90"/>
        <end position="116"/>
    </location>
</feature>
<dbReference type="GO" id="GO:0051301">
    <property type="term" value="P:cell division"/>
    <property type="evidence" value="ECO:0007669"/>
    <property type="project" value="InterPro"/>
</dbReference>
<dbReference type="InterPro" id="IPR001182">
    <property type="entry name" value="FtsW/RodA"/>
</dbReference>
<feature type="transmembrane region" description="Helical" evidence="6">
    <location>
        <begin position="261"/>
        <end position="283"/>
    </location>
</feature>
<evidence type="ECO:0008006" key="9">
    <source>
        <dbReference type="Google" id="ProtNLM"/>
    </source>
</evidence>
<evidence type="ECO:0000256" key="4">
    <source>
        <dbReference type="ARBA" id="ARBA00022989"/>
    </source>
</evidence>
<feature type="transmembrane region" description="Helical" evidence="6">
    <location>
        <begin position="295"/>
        <end position="316"/>
    </location>
</feature>
<protein>
    <recommendedName>
        <fullName evidence="9">Rod shape-determining protein RodA</fullName>
    </recommendedName>
</protein>
<reference evidence="7 8" key="1">
    <citation type="journal article" date="2016" name="Nat. Commun.">
        <title>Thousands of microbial genomes shed light on interconnected biogeochemical processes in an aquifer system.</title>
        <authorList>
            <person name="Anantharaman K."/>
            <person name="Brown C.T."/>
            <person name="Hug L.A."/>
            <person name="Sharon I."/>
            <person name="Castelle C.J."/>
            <person name="Probst A.J."/>
            <person name="Thomas B.C."/>
            <person name="Singh A."/>
            <person name="Wilkins M.J."/>
            <person name="Karaoz U."/>
            <person name="Brodie E.L."/>
            <person name="Williams K.H."/>
            <person name="Hubbard S.S."/>
            <person name="Banfield J.F."/>
        </authorList>
    </citation>
    <scope>NUCLEOTIDE SEQUENCE [LARGE SCALE GENOMIC DNA]</scope>
</reference>
<dbReference type="EMBL" id="MHLG01000006">
    <property type="protein sequence ID" value="OGZ04294.1"/>
    <property type="molecule type" value="Genomic_DNA"/>
</dbReference>
<dbReference type="Proteomes" id="UP000177587">
    <property type="component" value="Unassembled WGS sequence"/>
</dbReference>
<dbReference type="GO" id="GO:0005886">
    <property type="term" value="C:plasma membrane"/>
    <property type="evidence" value="ECO:0007669"/>
    <property type="project" value="TreeGrafter"/>
</dbReference>
<feature type="transmembrane region" description="Helical" evidence="6">
    <location>
        <begin position="61"/>
        <end position="84"/>
    </location>
</feature>
<keyword evidence="5 6" id="KW-0472">Membrane</keyword>
<evidence type="ECO:0000313" key="7">
    <source>
        <dbReference type="EMBL" id="OGZ04294.1"/>
    </source>
</evidence>
<name>A0A1G2CSC6_9BACT</name>
<keyword evidence="4 6" id="KW-1133">Transmembrane helix</keyword>
<comment type="subcellular location">
    <subcellularLocation>
        <location evidence="1">Membrane</location>
        <topology evidence="1">Multi-pass membrane protein</topology>
    </subcellularLocation>
</comment>
<keyword evidence="3" id="KW-0133">Cell shape</keyword>